<gene>
    <name evidence="3" type="ORF">KQI68_04520</name>
</gene>
<sequence length="348" mass="38838">MKKNKFIAIGLSVALLGAPINIFAKSFKDVKKDGNVSWAYKYIDELSNKNILNGYEDGTFKPNNPVSFLEVLQIIKTLMNPTEEEMARARANFMETANANSVPEWAKDAVCYNLYHNTITTKTLGTANTRGFINNKVFPNRNTVATYIARALRLNKSSDKSNLKYTDIDKISPITLEYLPELVRNNIFSSTGSEGKFNGNLAIRRSEIASISYKTLGYIENNKINSLFDNIADDLLIEDKSPENTLNNKITEIVDENPGVSIINPPENQPIENNISNPNDVNFVGEITEVNENNGVRVLKVKIKNSDSNKIEPDKIITINTYKNHKVGDIVNGSATLSENSLLNIKLK</sequence>
<protein>
    <submittedName>
        <fullName evidence="3">S-layer homology domain-containing protein</fullName>
    </submittedName>
</protein>
<dbReference type="InterPro" id="IPR051465">
    <property type="entry name" value="Cell_Envelope_Struct_Comp"/>
</dbReference>
<evidence type="ECO:0000313" key="3">
    <source>
        <dbReference type="EMBL" id="MBU5669103.1"/>
    </source>
</evidence>
<dbReference type="Pfam" id="PF00395">
    <property type="entry name" value="SLH"/>
    <property type="match status" value="1"/>
</dbReference>
<evidence type="ECO:0000313" key="4">
    <source>
        <dbReference type="Proteomes" id="UP000783742"/>
    </source>
</evidence>
<dbReference type="InterPro" id="IPR001119">
    <property type="entry name" value="SLH_dom"/>
</dbReference>
<dbReference type="PROSITE" id="PS51272">
    <property type="entry name" value="SLH"/>
    <property type="match status" value="2"/>
</dbReference>
<keyword evidence="4" id="KW-1185">Reference proteome</keyword>
<proteinExistence type="predicted"/>
<name>A0ABS6FI42_9FIRM</name>
<evidence type="ECO:0000259" key="2">
    <source>
        <dbReference type="PROSITE" id="PS51272"/>
    </source>
</evidence>
<accession>A0ABS6FI42</accession>
<feature type="domain" description="SLH" evidence="2">
    <location>
        <begin position="162"/>
        <end position="226"/>
    </location>
</feature>
<dbReference type="PANTHER" id="PTHR43308:SF1">
    <property type="entry name" value="OUTER MEMBRANE PROTEIN ALPHA"/>
    <property type="match status" value="1"/>
</dbReference>
<feature type="domain" description="SLH" evidence="2">
    <location>
        <begin position="24"/>
        <end position="89"/>
    </location>
</feature>
<feature type="signal peptide" evidence="1">
    <location>
        <begin position="1"/>
        <end position="24"/>
    </location>
</feature>
<reference evidence="3 4" key="1">
    <citation type="submission" date="2021-06" db="EMBL/GenBank/DDBJ databases">
        <authorList>
            <person name="Sun Q."/>
            <person name="Li D."/>
        </authorList>
    </citation>
    <scope>NUCLEOTIDE SEQUENCE [LARGE SCALE GENOMIC DNA]</scope>
    <source>
        <strain evidence="3 4">MSJ-1</strain>
    </source>
</reference>
<dbReference type="EMBL" id="JAHLQO010000003">
    <property type="protein sequence ID" value="MBU5669103.1"/>
    <property type="molecule type" value="Genomic_DNA"/>
</dbReference>
<dbReference type="PANTHER" id="PTHR43308">
    <property type="entry name" value="OUTER MEMBRANE PROTEIN ALPHA-RELATED"/>
    <property type="match status" value="1"/>
</dbReference>
<dbReference type="RefSeq" id="WP_216548951.1">
    <property type="nucleotide sequence ID" value="NZ_JAHLQO010000003.1"/>
</dbReference>
<organism evidence="3 4">
    <name type="scientific">Peptoniphilus ovalis</name>
    <dbReference type="NCBI Taxonomy" id="2841503"/>
    <lineage>
        <taxon>Bacteria</taxon>
        <taxon>Bacillati</taxon>
        <taxon>Bacillota</taxon>
        <taxon>Tissierellia</taxon>
        <taxon>Tissierellales</taxon>
        <taxon>Peptoniphilaceae</taxon>
        <taxon>Peptoniphilus</taxon>
    </lineage>
</organism>
<feature type="chain" id="PRO_5045914400" evidence="1">
    <location>
        <begin position="25"/>
        <end position="348"/>
    </location>
</feature>
<evidence type="ECO:0000256" key="1">
    <source>
        <dbReference type="SAM" id="SignalP"/>
    </source>
</evidence>
<comment type="caution">
    <text evidence="3">The sequence shown here is derived from an EMBL/GenBank/DDBJ whole genome shotgun (WGS) entry which is preliminary data.</text>
</comment>
<keyword evidence="1" id="KW-0732">Signal</keyword>
<dbReference type="Proteomes" id="UP000783742">
    <property type="component" value="Unassembled WGS sequence"/>
</dbReference>